<evidence type="ECO:0000313" key="2">
    <source>
        <dbReference type="EMBL" id="CCC52067.1"/>
    </source>
</evidence>
<protein>
    <submittedName>
        <fullName evidence="2">Uncharacterized protein</fullName>
    </submittedName>
</protein>
<name>G0U858_TRYVY</name>
<reference evidence="2" key="1">
    <citation type="journal article" date="2012" name="Proc. Natl. Acad. Sci. U.S.A.">
        <title>Antigenic diversity is generated by distinct evolutionary mechanisms in African trypanosome species.</title>
        <authorList>
            <person name="Jackson A.P."/>
            <person name="Berry A."/>
            <person name="Aslett M."/>
            <person name="Allison H.C."/>
            <person name="Burton P."/>
            <person name="Vavrova-Anderson J."/>
            <person name="Brown R."/>
            <person name="Browne H."/>
            <person name="Corton N."/>
            <person name="Hauser H."/>
            <person name="Gamble J."/>
            <person name="Gilderthorp R."/>
            <person name="Marcello L."/>
            <person name="McQuillan J."/>
            <person name="Otto T.D."/>
            <person name="Quail M.A."/>
            <person name="Sanders M.J."/>
            <person name="van Tonder A."/>
            <person name="Ginger M.L."/>
            <person name="Field M.C."/>
            <person name="Barry J.D."/>
            <person name="Hertz-Fowler C."/>
            <person name="Berriman M."/>
        </authorList>
    </citation>
    <scope>NUCLEOTIDE SEQUENCE</scope>
    <source>
        <strain evidence="2">Y486</strain>
    </source>
</reference>
<dbReference type="VEuPathDB" id="TriTrypDB:TvY486_1011100"/>
<feature type="region of interest" description="Disordered" evidence="1">
    <location>
        <begin position="1"/>
        <end position="22"/>
    </location>
</feature>
<organism evidence="2">
    <name type="scientific">Trypanosoma vivax (strain Y486)</name>
    <dbReference type="NCBI Taxonomy" id="1055687"/>
    <lineage>
        <taxon>Eukaryota</taxon>
        <taxon>Discoba</taxon>
        <taxon>Euglenozoa</taxon>
        <taxon>Kinetoplastea</taxon>
        <taxon>Metakinetoplastina</taxon>
        <taxon>Trypanosomatida</taxon>
        <taxon>Trypanosomatidae</taxon>
        <taxon>Trypanosoma</taxon>
        <taxon>Duttonella</taxon>
    </lineage>
</organism>
<dbReference type="AlphaFoldDB" id="G0U858"/>
<evidence type="ECO:0000256" key="1">
    <source>
        <dbReference type="SAM" id="MobiDB-lite"/>
    </source>
</evidence>
<feature type="compositionally biased region" description="Acidic residues" evidence="1">
    <location>
        <begin position="1"/>
        <end position="10"/>
    </location>
</feature>
<dbReference type="OMA" id="PERRNCD"/>
<dbReference type="EMBL" id="HE573026">
    <property type="protein sequence ID" value="CCC52067.1"/>
    <property type="molecule type" value="Genomic_DNA"/>
</dbReference>
<accession>G0U858</accession>
<gene>
    <name evidence="2" type="ORF">TVY486_1011100</name>
</gene>
<feature type="region of interest" description="Disordered" evidence="1">
    <location>
        <begin position="255"/>
        <end position="301"/>
    </location>
</feature>
<sequence>MSLFDCDDDISSSSVNSFPDNDESASAELLKQCSTTSLGGKCMPTSGVNVSRFTLTLEEKQKADQRWREEAGERIAQRAGETFSSSGSSIIDTNCSRFQASVAEALRVRKEAREQVLLERLWRQRAAEANSEECIKKDAEVGVFVTPHYLAALKRQKGHAKPCAEGQEACTADTNVNDPLELYVKSLEERLQTASSRGSLESSCLSRNRVSCSEGCSENTAYPSLKLSDVSVRGAAPGDVTSGLGVHLPSSKKAAAGSHLDLAPEDAPDVSPPSVSASSPFETQPELALREVRESRKRRRADETFVAEACERFYTRALERICV</sequence>
<proteinExistence type="predicted"/>